<dbReference type="EMBL" id="FZMO01000211">
    <property type="protein sequence ID" value="SNQ48885.1"/>
    <property type="molecule type" value="Genomic_DNA"/>
</dbReference>
<dbReference type="Proteomes" id="UP000234331">
    <property type="component" value="Unassembled WGS sequence"/>
</dbReference>
<evidence type="ECO:0000256" key="1">
    <source>
        <dbReference type="SAM" id="MobiDB-lite"/>
    </source>
</evidence>
<feature type="compositionally biased region" description="Low complexity" evidence="1">
    <location>
        <begin position="16"/>
        <end position="29"/>
    </location>
</feature>
<reference evidence="2 3" key="1">
    <citation type="submission" date="2017-06" db="EMBL/GenBank/DDBJ databases">
        <authorList>
            <person name="Kim H.J."/>
            <person name="Triplett B.A."/>
        </authorList>
    </citation>
    <scope>NUCLEOTIDE SEQUENCE [LARGE SCALE GENOMIC DNA]</scope>
    <source>
        <strain evidence="2">FRACA_ARgP5</strain>
    </source>
</reference>
<evidence type="ECO:0000313" key="3">
    <source>
        <dbReference type="Proteomes" id="UP000234331"/>
    </source>
</evidence>
<feature type="region of interest" description="Disordered" evidence="1">
    <location>
        <begin position="51"/>
        <end position="70"/>
    </location>
</feature>
<sequence length="70" mass="7757">MWSPVARPGPDRRRAAGPPGRRAAGPPGALCMIFGEREPDPVDEVFRHTRKGSEIRRASSFWPEQTASDQ</sequence>
<keyword evidence="3" id="KW-1185">Reference proteome</keyword>
<feature type="region of interest" description="Disordered" evidence="1">
    <location>
        <begin position="1"/>
        <end position="31"/>
    </location>
</feature>
<dbReference type="AlphaFoldDB" id="A0A2I2KT99"/>
<accession>A0A2I2KT99</accession>
<proteinExistence type="predicted"/>
<name>A0A2I2KT99_9ACTN</name>
<evidence type="ECO:0000313" key="2">
    <source>
        <dbReference type="EMBL" id="SNQ48885.1"/>
    </source>
</evidence>
<protein>
    <submittedName>
        <fullName evidence="2">Uncharacterized protein</fullName>
    </submittedName>
</protein>
<gene>
    <name evidence="2" type="ORF">FRACA_2890008</name>
</gene>
<organism evidence="2 3">
    <name type="scientific">Frankia canadensis</name>
    <dbReference type="NCBI Taxonomy" id="1836972"/>
    <lineage>
        <taxon>Bacteria</taxon>
        <taxon>Bacillati</taxon>
        <taxon>Actinomycetota</taxon>
        <taxon>Actinomycetes</taxon>
        <taxon>Frankiales</taxon>
        <taxon>Frankiaceae</taxon>
        <taxon>Frankia</taxon>
    </lineage>
</organism>